<dbReference type="PANTHER" id="PTHR36453">
    <property type="entry name" value="SECRETED PROTEIN-RELATED"/>
    <property type="match status" value="1"/>
</dbReference>
<dbReference type="SUPFAM" id="SSF51126">
    <property type="entry name" value="Pectin lyase-like"/>
    <property type="match status" value="1"/>
</dbReference>
<dbReference type="InterPro" id="IPR012334">
    <property type="entry name" value="Pectin_lyas_fold"/>
</dbReference>
<dbReference type="EMBL" id="MLJW01000033">
    <property type="protein sequence ID" value="OIR08106.1"/>
    <property type="molecule type" value="Genomic_DNA"/>
</dbReference>
<sequence length="633" mass="68875">MRSAVVPFCRAVAVLCLAAVCASAAEIWVSPTGSDSNPGTQARPLASLTLALRRARDLRRTAASPLGVPVRLELKDGVYRLDEPLLVRPEDGGTPASPTIIEGAPGAHPVLSGGVPVSGWRRLAADEAPEGLPAVARGQVWVAPEPRFDGRWLEFRQLWVGGRKAVRARTPNRGDMIPLAGWDRQHRVAVIPPGLALPSKLDGVEMVLLQQWEIAVLRIASHRVDAGRSLLSFCEPESRIEFEHPWPQPVFPPKFRTSPFFLANSIAFLDSPGEWFEDTDAHRVYYWPRPGEDLARDRVTAPALATLVTVEGTPDRPVRNVEFKGIAFEDSTWLRPSVSGHVPLQAGMYMVDAYRIHPPGTPDWHKLDNQAWLGRPPAAVSVHDARGLSFVGCRFAHTAADGLDLVSGVQDSSVVGCSFRDIGINGLVAGAFSDGGTEAHLPYAPSDARVVCSRLRFADNLVVDCANEDWGGVAILAGFVNHVTIEHNDVFDTSYTGISVGWGWTRTANAEGDNVIRANLIRRAATRMSDTGGIYTLSAQRGTVVEDNVVEDIRMSPWVHDPQHWFYLYADEGTSGTTWRDNWIPAPRILKNANGPGNVWEDNGPQVSEAIKAAAGLEPAYRSLLSGENADAR</sequence>
<feature type="domain" description="GH141-like insertion" evidence="1">
    <location>
        <begin position="138"/>
        <end position="289"/>
    </location>
</feature>
<reference evidence="2" key="1">
    <citation type="submission" date="2016-10" db="EMBL/GenBank/DDBJ databases">
        <title>Sequence of Gallionella enrichment culture.</title>
        <authorList>
            <person name="Poehlein A."/>
            <person name="Muehling M."/>
            <person name="Daniel R."/>
        </authorList>
    </citation>
    <scope>NUCLEOTIDE SEQUENCE</scope>
</reference>
<dbReference type="InterPro" id="IPR011050">
    <property type="entry name" value="Pectin_lyase_fold/virulence"/>
</dbReference>
<proteinExistence type="predicted"/>
<dbReference type="AlphaFoldDB" id="A0A1J5SI59"/>
<evidence type="ECO:0000313" key="2">
    <source>
        <dbReference type="EMBL" id="OIR08106.1"/>
    </source>
</evidence>
<dbReference type="PANTHER" id="PTHR36453:SF1">
    <property type="entry name" value="RIGHT HANDED BETA HELIX DOMAIN-CONTAINING PROTEIN"/>
    <property type="match status" value="1"/>
</dbReference>
<dbReference type="InterPro" id="IPR006626">
    <property type="entry name" value="PbH1"/>
</dbReference>
<dbReference type="InterPro" id="IPR048482">
    <property type="entry name" value="GH141_ins"/>
</dbReference>
<name>A0A1J5SI59_9ZZZZ</name>
<accession>A0A1J5SI59</accession>
<organism evidence="2">
    <name type="scientific">mine drainage metagenome</name>
    <dbReference type="NCBI Taxonomy" id="410659"/>
    <lineage>
        <taxon>unclassified sequences</taxon>
        <taxon>metagenomes</taxon>
        <taxon>ecological metagenomes</taxon>
    </lineage>
</organism>
<evidence type="ECO:0000259" key="1">
    <source>
        <dbReference type="Pfam" id="PF21231"/>
    </source>
</evidence>
<dbReference type="Pfam" id="PF21231">
    <property type="entry name" value="GH141_M"/>
    <property type="match status" value="1"/>
</dbReference>
<protein>
    <recommendedName>
        <fullName evidence="1">GH141-like insertion domain-containing protein</fullName>
    </recommendedName>
</protein>
<dbReference type="Gene3D" id="2.160.20.10">
    <property type="entry name" value="Single-stranded right-handed beta-helix, Pectin lyase-like"/>
    <property type="match status" value="2"/>
</dbReference>
<gene>
    <name evidence="2" type="ORF">GALL_96050</name>
</gene>
<comment type="caution">
    <text evidence="2">The sequence shown here is derived from an EMBL/GenBank/DDBJ whole genome shotgun (WGS) entry which is preliminary data.</text>
</comment>
<dbReference type="SMART" id="SM00710">
    <property type="entry name" value="PbH1"/>
    <property type="match status" value="5"/>
</dbReference>